<evidence type="ECO:0000313" key="1">
    <source>
        <dbReference type="EMBL" id="SCA57593.1"/>
    </source>
</evidence>
<dbReference type="Proteomes" id="UP000231658">
    <property type="component" value="Unassembled WGS sequence"/>
</dbReference>
<name>A0A1C3RK44_9PROT</name>
<evidence type="ECO:0000313" key="2">
    <source>
        <dbReference type="Proteomes" id="UP000231658"/>
    </source>
</evidence>
<keyword evidence="2" id="KW-1185">Reference proteome</keyword>
<proteinExistence type="predicted"/>
<dbReference type="AlphaFoldDB" id="A0A1C3RK44"/>
<accession>A0A1C3RK44</accession>
<sequence>MPQEKDTHKVTRVKLAKTYARNEIYFKGVVKTLILFNQVIEFGQDMGIFTVD</sequence>
<gene>
    <name evidence="1" type="ORF">MTBPR1_60106</name>
</gene>
<dbReference type="EMBL" id="FLYE01000045">
    <property type="protein sequence ID" value="SCA57593.1"/>
    <property type="molecule type" value="Genomic_DNA"/>
</dbReference>
<protein>
    <submittedName>
        <fullName evidence="1">Uncharacterized protein</fullName>
    </submittedName>
</protein>
<reference evidence="1 2" key="1">
    <citation type="submission" date="2016-07" db="EMBL/GenBank/DDBJ databases">
        <authorList>
            <person name="Lefevre C.T."/>
        </authorList>
    </citation>
    <scope>NUCLEOTIDE SEQUENCE [LARGE SCALE GENOMIC DNA]</scope>
    <source>
        <strain evidence="1">PR1</strain>
    </source>
</reference>
<organism evidence="1 2">
    <name type="scientific">Candidatus Terasakiella magnetica</name>
    <dbReference type="NCBI Taxonomy" id="1867952"/>
    <lineage>
        <taxon>Bacteria</taxon>
        <taxon>Pseudomonadati</taxon>
        <taxon>Pseudomonadota</taxon>
        <taxon>Alphaproteobacteria</taxon>
        <taxon>Rhodospirillales</taxon>
        <taxon>Terasakiellaceae</taxon>
        <taxon>Terasakiella</taxon>
    </lineage>
</organism>